<reference evidence="2" key="1">
    <citation type="journal article" date="2020" name="mSystems">
        <title>Genome- and Community-Level Interaction Insights into Carbon Utilization and Element Cycling Functions of Hydrothermarchaeota in Hydrothermal Sediment.</title>
        <authorList>
            <person name="Zhou Z."/>
            <person name="Liu Y."/>
            <person name="Xu W."/>
            <person name="Pan J."/>
            <person name="Luo Z.H."/>
            <person name="Li M."/>
        </authorList>
    </citation>
    <scope>NUCLEOTIDE SEQUENCE [LARGE SCALE GENOMIC DNA]</scope>
    <source>
        <strain evidence="2">SpSt-885</strain>
    </source>
</reference>
<gene>
    <name evidence="2" type="ORF">ENW83_06525</name>
</gene>
<dbReference type="Gene3D" id="3.10.28.20">
    <property type="entry name" value="Acetamidase/Formamidase-like domains"/>
    <property type="match status" value="1"/>
</dbReference>
<name>A0A7J3SMI4_9CREN</name>
<dbReference type="InterPro" id="IPR004304">
    <property type="entry name" value="FmdA_AmdA"/>
</dbReference>
<sequence length="329" mass="36243">MEERPHDLKYIYYFGVFLLTYYLNRVVYRLDKIFDDSKVFYKFDPEIPPIGRVLPGERTRIRTRDCFSNQLVDENQQLSSIDFSQVNPATGPLYIEGTEKGDALVVHILKIITASSGLVVSLPGEGFLGEDVKTSKNRRCLVRDNFVEIAGVKLPYRPMIGVIGVASSDKHPTGVPGRSGGNLDTKYITEGATLYLPVEYSGALFGVGDLHAAMADGEVCVSGCEVRGEVELEFSVLKGLAPAWPVVEYGNTNYIIVSAGTLEESLKEAARTTVEALSKAFSIDWNDAYMLSSLVADFQISQLVDPKKTVRVGIPSSVIRAEDLLKAMR</sequence>
<feature type="transmembrane region" description="Helical" evidence="1">
    <location>
        <begin position="12"/>
        <end position="28"/>
    </location>
</feature>
<keyword evidence="1" id="KW-0812">Transmembrane</keyword>
<keyword evidence="1" id="KW-1133">Transmembrane helix</keyword>
<dbReference type="PANTHER" id="PTHR31891">
    <property type="entry name" value="FORMAMIDASE C869.04-RELATED"/>
    <property type="match status" value="1"/>
</dbReference>
<dbReference type="GO" id="GO:0016811">
    <property type="term" value="F:hydrolase activity, acting on carbon-nitrogen (but not peptide) bonds, in linear amides"/>
    <property type="evidence" value="ECO:0007669"/>
    <property type="project" value="InterPro"/>
</dbReference>
<evidence type="ECO:0000256" key="1">
    <source>
        <dbReference type="SAM" id="Phobius"/>
    </source>
</evidence>
<protein>
    <submittedName>
        <fullName evidence="2">Formamidase</fullName>
    </submittedName>
</protein>
<dbReference type="AlphaFoldDB" id="A0A7J3SMI4"/>
<dbReference type="Gene3D" id="2.60.120.580">
    <property type="entry name" value="Acetamidase/Formamidase-like domains"/>
    <property type="match status" value="2"/>
</dbReference>
<proteinExistence type="predicted"/>
<keyword evidence="1" id="KW-0472">Membrane</keyword>
<dbReference type="EMBL" id="DTLS01000183">
    <property type="protein sequence ID" value="HGZ60831.1"/>
    <property type="molecule type" value="Genomic_DNA"/>
</dbReference>
<dbReference type="SUPFAM" id="SSF141130">
    <property type="entry name" value="Acetamidase/Formamidase-like"/>
    <property type="match status" value="1"/>
</dbReference>
<evidence type="ECO:0000313" key="2">
    <source>
        <dbReference type="EMBL" id="HGZ60831.1"/>
    </source>
</evidence>
<accession>A0A7J3SMI4</accession>
<comment type="caution">
    <text evidence="2">The sequence shown here is derived from an EMBL/GenBank/DDBJ whole genome shotgun (WGS) entry which is preliminary data.</text>
</comment>
<organism evidence="2">
    <name type="scientific">Fervidicoccus fontis</name>
    <dbReference type="NCBI Taxonomy" id="683846"/>
    <lineage>
        <taxon>Archaea</taxon>
        <taxon>Thermoproteota</taxon>
        <taxon>Thermoprotei</taxon>
        <taxon>Fervidicoccales</taxon>
        <taxon>Fervidicoccaceae</taxon>
        <taxon>Fervidicoccus</taxon>
    </lineage>
</organism>
<dbReference type="Pfam" id="PF03069">
    <property type="entry name" value="FmdA_AmdA"/>
    <property type="match status" value="2"/>
</dbReference>
<dbReference type="PANTHER" id="PTHR31891:SF1">
    <property type="entry name" value="FORMAMIDASE C869.04-RELATED"/>
    <property type="match status" value="1"/>
</dbReference>